<dbReference type="EMBL" id="JAZEWV010000001">
    <property type="protein sequence ID" value="MEE4540765.1"/>
    <property type="molecule type" value="Genomic_DNA"/>
</dbReference>
<sequence>MRLHAVCDLMMPQAREMSGLHEYDGRVQDLSPDGVRGALSALDRARRASGPLPDPHDEAHLRVFEESMRVQYGDLELHRRDPYPHLSNLELACYDREYASRKERAAARRAHLSQWPEAVEGSLASLDSVNAPVATALLGAAHGLAADLDPERDRIESEALRAHARLIAHLERAAREGDPDPRLGGAALAALMGSQEGVRVDLSGLAEQAERERVRLSELLADSCRMLDPGRPVDELIPELLADHPDADGVIAEAARLTDEVIDFSRARGLVPHLDGECLVGPAPPSRRWSMAMMNWAAPGERDSVSWYHVTPPEPDWPRHEQEEWLTVFSRTSLPSITVHEVAPGHFAHGRALRRASGRVRRELHSLAFAEGWAHYVEEVCLDEGFRARDPRFAIGVALEALVRVTRLTCAIGLHTGSMEFDDATRLFMRDAHLARASAVSEARRGTFDAAYGRYTWGKLEILRLREKARRAWGAQFTLPRFHAALLSLGSPPLGLIDAALDAAPERRPEQRPERRPGRRDQRRDQRRD</sequence>
<dbReference type="InterPro" id="IPR010281">
    <property type="entry name" value="DUF885"/>
</dbReference>
<gene>
    <name evidence="2" type="ORF">V2S66_02130</name>
</gene>
<keyword evidence="3" id="KW-1185">Reference proteome</keyword>
<dbReference type="Proteomes" id="UP001344658">
    <property type="component" value="Unassembled WGS sequence"/>
</dbReference>
<dbReference type="RefSeq" id="WP_330792822.1">
    <property type="nucleotide sequence ID" value="NZ_JAZEWV010000001.1"/>
</dbReference>
<evidence type="ECO:0000313" key="2">
    <source>
        <dbReference type="EMBL" id="MEE4540765.1"/>
    </source>
</evidence>
<evidence type="ECO:0000256" key="1">
    <source>
        <dbReference type="SAM" id="MobiDB-lite"/>
    </source>
</evidence>
<protein>
    <submittedName>
        <fullName evidence="2">DUF885 family protein</fullName>
    </submittedName>
</protein>
<dbReference type="PANTHER" id="PTHR33361:SF15">
    <property type="entry name" value="DUF885 FAMILY LIPOPROTEIN"/>
    <property type="match status" value="1"/>
</dbReference>
<feature type="compositionally biased region" description="Basic and acidic residues" evidence="1">
    <location>
        <begin position="504"/>
        <end position="529"/>
    </location>
</feature>
<dbReference type="Pfam" id="PF05960">
    <property type="entry name" value="DUF885"/>
    <property type="match status" value="1"/>
</dbReference>
<proteinExistence type="predicted"/>
<accession>A0ABU7P4Q8</accession>
<comment type="caution">
    <text evidence="2">The sequence shown here is derived from an EMBL/GenBank/DDBJ whole genome shotgun (WGS) entry which is preliminary data.</text>
</comment>
<reference evidence="2 3" key="1">
    <citation type="submission" date="2023-12" db="EMBL/GenBank/DDBJ databases">
        <title>Streptomyces sp. V4-01.</title>
        <authorList>
            <person name="Somphong A."/>
            <person name="Phongsopitanun W."/>
        </authorList>
    </citation>
    <scope>NUCLEOTIDE SEQUENCE [LARGE SCALE GENOMIC DNA]</scope>
    <source>
        <strain evidence="2 3">V4-01</strain>
    </source>
</reference>
<name>A0ABU7P4Q8_9ACTN</name>
<evidence type="ECO:0000313" key="3">
    <source>
        <dbReference type="Proteomes" id="UP001344658"/>
    </source>
</evidence>
<dbReference type="PANTHER" id="PTHR33361">
    <property type="entry name" value="GLR0591 PROTEIN"/>
    <property type="match status" value="1"/>
</dbReference>
<feature type="region of interest" description="Disordered" evidence="1">
    <location>
        <begin position="503"/>
        <end position="529"/>
    </location>
</feature>
<organism evidence="2 3">
    <name type="scientific">Actinacidiphila polyblastidii</name>
    <dbReference type="NCBI Taxonomy" id="3110430"/>
    <lineage>
        <taxon>Bacteria</taxon>
        <taxon>Bacillati</taxon>
        <taxon>Actinomycetota</taxon>
        <taxon>Actinomycetes</taxon>
        <taxon>Kitasatosporales</taxon>
        <taxon>Streptomycetaceae</taxon>
        <taxon>Actinacidiphila</taxon>
    </lineage>
</organism>